<evidence type="ECO:0000313" key="2">
    <source>
        <dbReference type="EMBL" id="GGJ05786.1"/>
    </source>
</evidence>
<sequence>MHPEPPSWLDKATLRRLRASPPRGRNTPSSDAETRDHLWARYPALPLTAIEDAARFLHPAPAGERTSGMRLLARRLARITARFRPPT</sequence>
<dbReference type="EMBL" id="BMKW01000002">
    <property type="protein sequence ID" value="GGJ05786.1"/>
    <property type="molecule type" value="Genomic_DNA"/>
</dbReference>
<proteinExistence type="predicted"/>
<feature type="region of interest" description="Disordered" evidence="1">
    <location>
        <begin position="1"/>
        <end position="36"/>
    </location>
</feature>
<comment type="caution">
    <text evidence="2">The sequence shown here is derived from an EMBL/GenBank/DDBJ whole genome shotgun (WGS) entry which is preliminary data.</text>
</comment>
<dbReference type="Proteomes" id="UP000661507">
    <property type="component" value="Unassembled WGS sequence"/>
</dbReference>
<evidence type="ECO:0000256" key="1">
    <source>
        <dbReference type="SAM" id="MobiDB-lite"/>
    </source>
</evidence>
<reference evidence="2" key="1">
    <citation type="journal article" date="2014" name="Int. J. Syst. Evol. Microbiol.">
        <title>Complete genome sequence of Corynebacterium casei LMG S-19264T (=DSM 44701T), isolated from a smear-ripened cheese.</title>
        <authorList>
            <consortium name="US DOE Joint Genome Institute (JGI-PGF)"/>
            <person name="Walter F."/>
            <person name="Albersmeier A."/>
            <person name="Kalinowski J."/>
            <person name="Ruckert C."/>
        </authorList>
    </citation>
    <scope>NUCLEOTIDE SEQUENCE</scope>
    <source>
        <strain evidence="2">CGMCC 1.3617</strain>
    </source>
</reference>
<keyword evidence="3" id="KW-1185">Reference proteome</keyword>
<reference evidence="2" key="2">
    <citation type="submission" date="2020-09" db="EMBL/GenBank/DDBJ databases">
        <authorList>
            <person name="Sun Q."/>
            <person name="Zhou Y."/>
        </authorList>
    </citation>
    <scope>NUCLEOTIDE SEQUENCE</scope>
    <source>
        <strain evidence="2">CGMCC 1.3617</strain>
    </source>
</reference>
<accession>A0A917K9K3</accession>
<protein>
    <submittedName>
        <fullName evidence="2">Uncharacterized protein</fullName>
    </submittedName>
</protein>
<name>A0A917K9K3_9PROT</name>
<gene>
    <name evidence="2" type="ORF">GCM10011320_10780</name>
</gene>
<evidence type="ECO:0000313" key="3">
    <source>
        <dbReference type="Proteomes" id="UP000661507"/>
    </source>
</evidence>
<organism evidence="2 3">
    <name type="scientific">Neoroseomonas lacus</name>
    <dbReference type="NCBI Taxonomy" id="287609"/>
    <lineage>
        <taxon>Bacteria</taxon>
        <taxon>Pseudomonadati</taxon>
        <taxon>Pseudomonadota</taxon>
        <taxon>Alphaproteobacteria</taxon>
        <taxon>Acetobacterales</taxon>
        <taxon>Acetobacteraceae</taxon>
        <taxon>Neoroseomonas</taxon>
    </lineage>
</organism>
<dbReference type="AlphaFoldDB" id="A0A917K9K3"/>